<name>A0A9D4EEX0_DREPO</name>
<dbReference type="Proteomes" id="UP000828390">
    <property type="component" value="Unassembled WGS sequence"/>
</dbReference>
<evidence type="ECO:0000313" key="2">
    <source>
        <dbReference type="Proteomes" id="UP000828390"/>
    </source>
</evidence>
<reference evidence="1" key="2">
    <citation type="submission" date="2020-11" db="EMBL/GenBank/DDBJ databases">
        <authorList>
            <person name="McCartney M.A."/>
            <person name="Auch B."/>
            <person name="Kono T."/>
            <person name="Mallez S."/>
            <person name="Becker A."/>
            <person name="Gohl D.M."/>
            <person name="Silverstein K.A.T."/>
            <person name="Koren S."/>
            <person name="Bechman K.B."/>
            <person name="Herman A."/>
            <person name="Abrahante J.E."/>
            <person name="Garbe J."/>
        </authorList>
    </citation>
    <scope>NUCLEOTIDE SEQUENCE</scope>
    <source>
        <strain evidence="1">Duluth1</strain>
        <tissue evidence="1">Whole animal</tissue>
    </source>
</reference>
<protein>
    <submittedName>
        <fullName evidence="1">Uncharacterized protein</fullName>
    </submittedName>
</protein>
<dbReference type="PANTHER" id="PTHR34415:SF1">
    <property type="entry name" value="INTEGRASE CATALYTIC DOMAIN-CONTAINING PROTEIN"/>
    <property type="match status" value="1"/>
</dbReference>
<gene>
    <name evidence="1" type="ORF">DPMN_157151</name>
</gene>
<organism evidence="1 2">
    <name type="scientific">Dreissena polymorpha</name>
    <name type="common">Zebra mussel</name>
    <name type="synonym">Mytilus polymorpha</name>
    <dbReference type="NCBI Taxonomy" id="45954"/>
    <lineage>
        <taxon>Eukaryota</taxon>
        <taxon>Metazoa</taxon>
        <taxon>Spiralia</taxon>
        <taxon>Lophotrochozoa</taxon>
        <taxon>Mollusca</taxon>
        <taxon>Bivalvia</taxon>
        <taxon>Autobranchia</taxon>
        <taxon>Heteroconchia</taxon>
        <taxon>Euheterodonta</taxon>
        <taxon>Imparidentia</taxon>
        <taxon>Neoheterodontei</taxon>
        <taxon>Myida</taxon>
        <taxon>Dreissenoidea</taxon>
        <taxon>Dreissenidae</taxon>
        <taxon>Dreissena</taxon>
    </lineage>
</organism>
<accession>A0A9D4EEX0</accession>
<evidence type="ECO:0000313" key="1">
    <source>
        <dbReference type="EMBL" id="KAH3779349.1"/>
    </source>
</evidence>
<dbReference type="PANTHER" id="PTHR34415">
    <property type="entry name" value="INTEGRASE CATALYTIC DOMAIN-CONTAINING PROTEIN"/>
    <property type="match status" value="1"/>
</dbReference>
<comment type="caution">
    <text evidence="1">The sequence shown here is derived from an EMBL/GenBank/DDBJ whole genome shotgun (WGS) entry which is preliminary data.</text>
</comment>
<dbReference type="AlphaFoldDB" id="A0A9D4EEX0"/>
<keyword evidence="2" id="KW-1185">Reference proteome</keyword>
<dbReference type="EMBL" id="JAIWYP010000008">
    <property type="protein sequence ID" value="KAH3779349.1"/>
    <property type="molecule type" value="Genomic_DNA"/>
</dbReference>
<proteinExistence type="predicted"/>
<sequence length="116" mass="13567">MMLPEHIKFMSDWHFGLWKIIWPTSDAECMAEISNTITASSQSGHNILHFVNDQSELLVFLNWKTFFENYLKLKKNITKYYHFLCTADEPGVSIRQEFCDSEEVGLAFLRQDPSKS</sequence>
<reference evidence="1" key="1">
    <citation type="journal article" date="2019" name="bioRxiv">
        <title>The Genome of the Zebra Mussel, Dreissena polymorpha: A Resource for Invasive Species Research.</title>
        <authorList>
            <person name="McCartney M.A."/>
            <person name="Auch B."/>
            <person name="Kono T."/>
            <person name="Mallez S."/>
            <person name="Zhang Y."/>
            <person name="Obille A."/>
            <person name="Becker A."/>
            <person name="Abrahante J.E."/>
            <person name="Garbe J."/>
            <person name="Badalamenti J.P."/>
            <person name="Herman A."/>
            <person name="Mangelson H."/>
            <person name="Liachko I."/>
            <person name="Sullivan S."/>
            <person name="Sone E.D."/>
            <person name="Koren S."/>
            <person name="Silverstein K.A.T."/>
            <person name="Beckman K.B."/>
            <person name="Gohl D.M."/>
        </authorList>
    </citation>
    <scope>NUCLEOTIDE SEQUENCE</scope>
    <source>
        <strain evidence="1">Duluth1</strain>
        <tissue evidence="1">Whole animal</tissue>
    </source>
</reference>